<keyword evidence="2" id="KW-0732">Signal</keyword>
<protein>
    <recommendedName>
        <fullName evidence="5">Peptidase</fullName>
    </recommendedName>
</protein>
<dbReference type="RefSeq" id="WP_380586305.1">
    <property type="nucleotide sequence ID" value="NZ_JBHSQJ010000097.1"/>
</dbReference>
<keyword evidence="1" id="KW-1133">Transmembrane helix</keyword>
<dbReference type="EMBL" id="JBHSQJ010000097">
    <property type="protein sequence ID" value="MFC5909972.1"/>
    <property type="molecule type" value="Genomic_DNA"/>
</dbReference>
<comment type="caution">
    <text evidence="3">The sequence shown here is derived from an EMBL/GenBank/DDBJ whole genome shotgun (WGS) entry which is preliminary data.</text>
</comment>
<feature type="transmembrane region" description="Helical" evidence="1">
    <location>
        <begin position="227"/>
        <end position="247"/>
    </location>
</feature>
<evidence type="ECO:0008006" key="5">
    <source>
        <dbReference type="Google" id="ProtNLM"/>
    </source>
</evidence>
<organism evidence="3 4">
    <name type="scientific">Streptacidiphilus monticola</name>
    <dbReference type="NCBI Taxonomy" id="2161674"/>
    <lineage>
        <taxon>Bacteria</taxon>
        <taxon>Bacillati</taxon>
        <taxon>Actinomycetota</taxon>
        <taxon>Actinomycetes</taxon>
        <taxon>Kitasatosporales</taxon>
        <taxon>Streptomycetaceae</taxon>
        <taxon>Streptacidiphilus</taxon>
    </lineage>
</organism>
<dbReference type="Proteomes" id="UP001596174">
    <property type="component" value="Unassembled WGS sequence"/>
</dbReference>
<keyword evidence="1" id="KW-0812">Transmembrane</keyword>
<keyword evidence="1" id="KW-0472">Membrane</keyword>
<evidence type="ECO:0000256" key="1">
    <source>
        <dbReference type="SAM" id="Phobius"/>
    </source>
</evidence>
<keyword evidence="4" id="KW-1185">Reference proteome</keyword>
<proteinExistence type="predicted"/>
<evidence type="ECO:0000256" key="2">
    <source>
        <dbReference type="SAM" id="SignalP"/>
    </source>
</evidence>
<feature type="chain" id="PRO_5045103121" description="Peptidase" evidence="2">
    <location>
        <begin position="29"/>
        <end position="253"/>
    </location>
</feature>
<gene>
    <name evidence="3" type="ORF">ACFP3V_22485</name>
</gene>
<feature type="signal peptide" evidence="2">
    <location>
        <begin position="1"/>
        <end position="28"/>
    </location>
</feature>
<reference evidence="4" key="1">
    <citation type="journal article" date="2019" name="Int. J. Syst. Evol. Microbiol.">
        <title>The Global Catalogue of Microorganisms (GCM) 10K type strain sequencing project: providing services to taxonomists for standard genome sequencing and annotation.</title>
        <authorList>
            <consortium name="The Broad Institute Genomics Platform"/>
            <consortium name="The Broad Institute Genome Sequencing Center for Infectious Disease"/>
            <person name="Wu L."/>
            <person name="Ma J."/>
        </authorList>
    </citation>
    <scope>NUCLEOTIDE SEQUENCE [LARGE SCALE GENOMIC DNA]</scope>
    <source>
        <strain evidence="4">JCM 4816</strain>
    </source>
</reference>
<evidence type="ECO:0000313" key="3">
    <source>
        <dbReference type="EMBL" id="MFC5909972.1"/>
    </source>
</evidence>
<accession>A0ABW1G740</accession>
<name>A0ABW1G740_9ACTN</name>
<evidence type="ECO:0000313" key="4">
    <source>
        <dbReference type="Proteomes" id="UP001596174"/>
    </source>
</evidence>
<sequence length="253" mass="25788">MRLGRMLGTGAAAAVAVGAAVLASPAWADSASPEPSASGSAVVTADAGTSFLNAAQLTAGQSVEVGSSTGDYQYWAFTQKAGQQATLHVGVTLADASARHGAQQWRLDLYDGLRRELQCVSGRPEVTAGQNAAEVELSCRLPRVRAYAETWSDDPLPGTYYARLTVAAANEQDLGAAMSSRVTLLESDGDARPVGGAVAPVAMPAAGPSAVAAAASDDALSADRSPWWWTAGAGAAAAAAAVLGYTLTRRRPR</sequence>